<dbReference type="Proteomes" id="UP000603056">
    <property type="component" value="Unassembled WGS sequence"/>
</dbReference>
<reference evidence="1" key="1">
    <citation type="submission" date="2020-10" db="EMBL/GenBank/DDBJ databases">
        <authorList>
            <person name="Hahn C.J."/>
            <person name="Laso-Perez R."/>
            <person name="Vulcano F."/>
            <person name="Vaziourakis K.-M."/>
            <person name="Stokke R."/>
            <person name="Steen I.H."/>
            <person name="Teske A."/>
            <person name="Boetius A."/>
            <person name="Liebeke M."/>
            <person name="Amann R."/>
            <person name="Knittel K."/>
        </authorList>
    </citation>
    <scope>NUCLEOTIDE SEQUENCE</scope>
    <source>
        <strain evidence="1">Gfbio:e3339647-f889-4370-9287-4fb5cb688e4c:AG394J04_GoMArc1</strain>
    </source>
</reference>
<name>A0A811T9H0_9EURY</name>
<gene>
    <name evidence="1" type="ORF">FFODKBPE_00598</name>
</gene>
<evidence type="ECO:0000313" key="2">
    <source>
        <dbReference type="Proteomes" id="UP000603056"/>
    </source>
</evidence>
<organism evidence="1 2">
    <name type="scientific">Candidatus Argoarchaeum ethanivorans</name>
    <dbReference type="NCBI Taxonomy" id="2608793"/>
    <lineage>
        <taxon>Archaea</taxon>
        <taxon>Methanobacteriati</taxon>
        <taxon>Methanobacteriota</taxon>
        <taxon>Stenosarchaea group</taxon>
        <taxon>Methanomicrobia</taxon>
        <taxon>Methanosarcinales</taxon>
        <taxon>Methanosarcinales incertae sedis</taxon>
        <taxon>GOM Arc I cluster</taxon>
        <taxon>Candidatus Argoarchaeum</taxon>
    </lineage>
</organism>
<comment type="caution">
    <text evidence="1">The sequence shown here is derived from an EMBL/GenBank/DDBJ whole genome shotgun (WGS) entry which is preliminary data.</text>
</comment>
<protein>
    <submittedName>
        <fullName evidence="1">Uncharacterized protein</fullName>
    </submittedName>
</protein>
<sequence>MIEIDYPLNYPLNYETKFKDTEIGLIPVDWDVEELHEEVYVNMG</sequence>
<accession>A0A811T9H0</accession>
<proteinExistence type="predicted"/>
<evidence type="ECO:0000313" key="1">
    <source>
        <dbReference type="EMBL" id="CAD6493954.1"/>
    </source>
</evidence>
<dbReference type="EMBL" id="CAJHIP010000037">
    <property type="protein sequence ID" value="CAD6493954.1"/>
    <property type="molecule type" value="Genomic_DNA"/>
</dbReference>
<dbReference type="AlphaFoldDB" id="A0A811T9H0"/>